<organism evidence="2 3">
    <name type="scientific">Danionella cerebrum</name>
    <dbReference type="NCBI Taxonomy" id="2873325"/>
    <lineage>
        <taxon>Eukaryota</taxon>
        <taxon>Metazoa</taxon>
        <taxon>Chordata</taxon>
        <taxon>Craniata</taxon>
        <taxon>Vertebrata</taxon>
        <taxon>Euteleostomi</taxon>
        <taxon>Actinopterygii</taxon>
        <taxon>Neopterygii</taxon>
        <taxon>Teleostei</taxon>
        <taxon>Ostariophysi</taxon>
        <taxon>Cypriniformes</taxon>
        <taxon>Danionidae</taxon>
        <taxon>Danioninae</taxon>
        <taxon>Danionella</taxon>
    </lineage>
</organism>
<protein>
    <recommendedName>
        <fullName evidence="1">Methyltransferase type 11 domain-containing protein</fullName>
    </recommendedName>
</protein>
<dbReference type="PANTHER" id="PTHR43591:SF101">
    <property type="entry name" value="METHYLTRANSFERASE-LIKE PROTEIN 27"/>
    <property type="match status" value="1"/>
</dbReference>
<gene>
    <name evidence="2" type="ORF">DNTS_023496</name>
</gene>
<dbReference type="Gene3D" id="3.40.50.150">
    <property type="entry name" value="Vaccinia Virus protein VP39"/>
    <property type="match status" value="1"/>
</dbReference>
<sequence>MANPCRTFSDVKRVILSAHENTGVQDKISFYDTWADNYEQDVALLEYQAPLLAAECVSSFFSSGRENARVLDVACGTGLVSAHLKKLGFHHFTGVDGSLRMLEMADKTRVYQQLTQCLIGQDEFPVEADSYDIVIIVGALSIGQVPVKVIQELWDATKPGGFVCMTTRANADNQKYKAKLEQELQLLEAEHKWSRVTVVEVEEWERAVSEKDSGYIPGTVYLYQKSM</sequence>
<comment type="caution">
    <text evidence="2">The sequence shown here is derived from an EMBL/GenBank/DDBJ whole genome shotgun (WGS) entry which is preliminary data.</text>
</comment>
<dbReference type="OrthoDB" id="3647at2759"/>
<dbReference type="SUPFAM" id="SSF53335">
    <property type="entry name" value="S-adenosyl-L-methionine-dependent methyltransferases"/>
    <property type="match status" value="1"/>
</dbReference>
<evidence type="ECO:0000259" key="1">
    <source>
        <dbReference type="Pfam" id="PF08241"/>
    </source>
</evidence>
<feature type="domain" description="Methyltransferase type 11" evidence="1">
    <location>
        <begin position="71"/>
        <end position="164"/>
    </location>
</feature>
<dbReference type="InterPro" id="IPR013216">
    <property type="entry name" value="Methyltransf_11"/>
</dbReference>
<reference evidence="2 3" key="1">
    <citation type="journal article" date="2019" name="Sci. Data">
        <title>Hybrid genome assembly and annotation of Danionella translucida.</title>
        <authorList>
            <person name="Kadobianskyi M."/>
            <person name="Schulze L."/>
            <person name="Schuelke M."/>
            <person name="Judkewitz B."/>
        </authorList>
    </citation>
    <scope>NUCLEOTIDE SEQUENCE [LARGE SCALE GENOMIC DNA]</scope>
    <source>
        <strain evidence="2 3">Bolton</strain>
    </source>
</reference>
<dbReference type="Proteomes" id="UP000316079">
    <property type="component" value="Unassembled WGS sequence"/>
</dbReference>
<accession>A0A553MWI8</accession>
<dbReference type="CDD" id="cd02440">
    <property type="entry name" value="AdoMet_MTases"/>
    <property type="match status" value="1"/>
</dbReference>
<evidence type="ECO:0000313" key="2">
    <source>
        <dbReference type="EMBL" id="TRY57551.1"/>
    </source>
</evidence>
<dbReference type="EMBL" id="SRMA01027233">
    <property type="protein sequence ID" value="TRY57551.1"/>
    <property type="molecule type" value="Genomic_DNA"/>
</dbReference>
<proteinExistence type="predicted"/>
<dbReference type="PANTHER" id="PTHR43591">
    <property type="entry name" value="METHYLTRANSFERASE"/>
    <property type="match status" value="1"/>
</dbReference>
<dbReference type="AlphaFoldDB" id="A0A553MWI8"/>
<dbReference type="Pfam" id="PF08241">
    <property type="entry name" value="Methyltransf_11"/>
    <property type="match status" value="1"/>
</dbReference>
<keyword evidence="3" id="KW-1185">Reference proteome</keyword>
<dbReference type="STRING" id="623744.A0A553MWI8"/>
<name>A0A553MWI8_9TELE</name>
<dbReference type="InterPro" id="IPR029063">
    <property type="entry name" value="SAM-dependent_MTases_sf"/>
</dbReference>
<evidence type="ECO:0000313" key="3">
    <source>
        <dbReference type="Proteomes" id="UP000316079"/>
    </source>
</evidence>
<dbReference type="GO" id="GO:0008757">
    <property type="term" value="F:S-adenosylmethionine-dependent methyltransferase activity"/>
    <property type="evidence" value="ECO:0007669"/>
    <property type="project" value="InterPro"/>
</dbReference>